<keyword evidence="9" id="KW-1185">Reference proteome</keyword>
<evidence type="ECO:0000256" key="5">
    <source>
        <dbReference type="PIRSR" id="PIRSR000097-2"/>
    </source>
</evidence>
<feature type="domain" description="NADP-dependent oxidoreductase" evidence="7">
    <location>
        <begin position="19"/>
        <end position="300"/>
    </location>
</feature>
<dbReference type="Gene3D" id="3.20.20.100">
    <property type="entry name" value="NADP-dependent oxidoreductase domain"/>
    <property type="match status" value="1"/>
</dbReference>
<dbReference type="InterPro" id="IPR018170">
    <property type="entry name" value="Aldo/ket_reductase_CS"/>
</dbReference>
<dbReference type="InterPro" id="IPR020471">
    <property type="entry name" value="AKR"/>
</dbReference>
<reference evidence="8" key="1">
    <citation type="submission" date="2020-06" db="EMBL/GenBank/DDBJ databases">
        <title>Draft genome of Bugula neritina, a colonial animal packing powerful symbionts and potential medicines.</title>
        <authorList>
            <person name="Rayko M."/>
        </authorList>
    </citation>
    <scope>NUCLEOTIDE SEQUENCE [LARGE SCALE GENOMIC DNA]</scope>
    <source>
        <strain evidence="8">Kwan_BN1</strain>
    </source>
</reference>
<comment type="similarity">
    <text evidence="1">Belongs to the aldo/keto reductase family.</text>
</comment>
<evidence type="ECO:0000259" key="7">
    <source>
        <dbReference type="Pfam" id="PF00248"/>
    </source>
</evidence>
<dbReference type="PIRSF" id="PIRSF000097">
    <property type="entry name" value="AKR"/>
    <property type="match status" value="1"/>
</dbReference>
<dbReference type="PRINTS" id="PR00069">
    <property type="entry name" value="ALDKETRDTASE"/>
</dbReference>
<protein>
    <recommendedName>
        <fullName evidence="7">NADP-dependent oxidoreductase domain-containing protein</fullName>
    </recommendedName>
</protein>
<dbReference type="OrthoDB" id="416253at2759"/>
<dbReference type="InterPro" id="IPR023210">
    <property type="entry name" value="NADP_OxRdtase_dom"/>
</dbReference>
<dbReference type="EMBL" id="VXIV02002644">
    <property type="protein sequence ID" value="KAF6023932.1"/>
    <property type="molecule type" value="Genomic_DNA"/>
</dbReference>
<dbReference type="Pfam" id="PF00248">
    <property type="entry name" value="Aldo_ket_red"/>
    <property type="match status" value="1"/>
</dbReference>
<dbReference type="InterPro" id="IPR036812">
    <property type="entry name" value="NAD(P)_OxRdtase_dom_sf"/>
</dbReference>
<organism evidence="8 9">
    <name type="scientific">Bugula neritina</name>
    <name type="common">Brown bryozoan</name>
    <name type="synonym">Sertularia neritina</name>
    <dbReference type="NCBI Taxonomy" id="10212"/>
    <lineage>
        <taxon>Eukaryota</taxon>
        <taxon>Metazoa</taxon>
        <taxon>Spiralia</taxon>
        <taxon>Lophotrochozoa</taxon>
        <taxon>Bryozoa</taxon>
        <taxon>Gymnolaemata</taxon>
        <taxon>Cheilostomatida</taxon>
        <taxon>Flustrina</taxon>
        <taxon>Buguloidea</taxon>
        <taxon>Bugulidae</taxon>
        <taxon>Bugula</taxon>
    </lineage>
</organism>
<accession>A0A7J7JCD5</accession>
<dbReference type="PROSITE" id="PS00798">
    <property type="entry name" value="ALDOKETO_REDUCTASE_1"/>
    <property type="match status" value="1"/>
</dbReference>
<feature type="active site" description="Proton donor" evidence="4">
    <location>
        <position position="51"/>
    </location>
</feature>
<feature type="binding site" evidence="5">
    <location>
        <position position="113"/>
    </location>
    <ligand>
        <name>substrate</name>
    </ligand>
</feature>
<dbReference type="PROSITE" id="PS00063">
    <property type="entry name" value="ALDOKETO_REDUCTASE_3"/>
    <property type="match status" value="1"/>
</dbReference>
<evidence type="ECO:0000313" key="8">
    <source>
        <dbReference type="EMBL" id="KAF6023932.1"/>
    </source>
</evidence>
<evidence type="ECO:0000313" key="9">
    <source>
        <dbReference type="Proteomes" id="UP000593567"/>
    </source>
</evidence>
<feature type="site" description="Lowers pKa of active site Tyr" evidence="6">
    <location>
        <position position="80"/>
    </location>
</feature>
<evidence type="ECO:0000256" key="6">
    <source>
        <dbReference type="PIRSR" id="PIRSR000097-3"/>
    </source>
</evidence>
<dbReference type="Proteomes" id="UP000593567">
    <property type="component" value="Unassembled WGS sequence"/>
</dbReference>
<gene>
    <name evidence="8" type="ORF">EB796_017757</name>
</gene>
<comment type="caution">
    <text evidence="8">The sequence shown here is derived from an EMBL/GenBank/DDBJ whole genome shotgun (WGS) entry which is preliminary data.</text>
</comment>
<evidence type="ECO:0000256" key="1">
    <source>
        <dbReference type="ARBA" id="ARBA00007905"/>
    </source>
</evidence>
<dbReference type="AlphaFoldDB" id="A0A7J7JCD5"/>
<dbReference type="GO" id="GO:0016491">
    <property type="term" value="F:oxidoreductase activity"/>
    <property type="evidence" value="ECO:0007669"/>
    <property type="project" value="UniProtKB-KW"/>
</dbReference>
<keyword evidence="3" id="KW-0560">Oxidoreductase</keyword>
<keyword evidence="2" id="KW-0521">NADP</keyword>
<evidence type="ECO:0000256" key="2">
    <source>
        <dbReference type="ARBA" id="ARBA00022857"/>
    </source>
</evidence>
<sequence length="339" mass="38275">MASTAGVRLLNGHSMPFVGLGTWQSSRGDVGKAVRVALDAGYRHIDTAQNYYNEDEIGEALEEKIKEGGVTREEVFVTTKLAMAGMAPENVRKETVLSLKRLRTTYIDLYLIHFPIALSDEGMNLEPPVRFPKYSNGALKTTYIDILDTWREMEKLVDEGLVRAIGLSNCNKQQVLRIYEKGRIKPANLQVECHAWFPQYEMVEFCQQRGISFAAYGPIGSPGRPAVEGPVTAPLMEEPVLVELAAKHKRTVAQVLLRNLIQRGIIVLPKSVTPERIKSNLQVMDFELSKEDMEIVKGVNKELRLFQFNYYGKQNFSHPFFPWPELAKSYQPGEGMPQL</sequence>
<evidence type="ECO:0000256" key="3">
    <source>
        <dbReference type="ARBA" id="ARBA00023002"/>
    </source>
</evidence>
<dbReference type="PANTHER" id="PTHR11732">
    <property type="entry name" value="ALDO/KETO REDUCTASE"/>
    <property type="match status" value="1"/>
</dbReference>
<name>A0A7J7JCD5_BUGNE</name>
<dbReference type="SUPFAM" id="SSF51430">
    <property type="entry name" value="NAD(P)-linked oxidoreductase"/>
    <property type="match status" value="1"/>
</dbReference>
<dbReference type="FunFam" id="3.20.20.100:FF:000006">
    <property type="entry name" value="Aldo-keto reductase family 1 member A1"/>
    <property type="match status" value="1"/>
</dbReference>
<evidence type="ECO:0000256" key="4">
    <source>
        <dbReference type="PIRSR" id="PIRSR000097-1"/>
    </source>
</evidence>
<proteinExistence type="inferred from homology"/>